<comment type="caution">
    <text evidence="2">The sequence shown here is derived from an EMBL/GenBank/DDBJ whole genome shotgun (WGS) entry which is preliminary data.</text>
</comment>
<accession>A0ABV6RAU1</accession>
<proteinExistence type="predicted"/>
<dbReference type="RefSeq" id="WP_376980039.1">
    <property type="nucleotide sequence ID" value="NZ_JBHLSV010000009.1"/>
</dbReference>
<dbReference type="Pfam" id="PF01402">
    <property type="entry name" value="RHH_1"/>
    <property type="match status" value="1"/>
</dbReference>
<dbReference type="EMBL" id="JBHLSV010000009">
    <property type="protein sequence ID" value="MFC0674105.1"/>
    <property type="molecule type" value="Genomic_DNA"/>
</dbReference>
<dbReference type="InterPro" id="IPR002145">
    <property type="entry name" value="CopG"/>
</dbReference>
<sequence>MTAEKVQFNVYLPRPLVTAVKHRAIDEGASLSALVERALQEYLLAHGEDRR</sequence>
<reference evidence="2 3" key="1">
    <citation type="submission" date="2024-09" db="EMBL/GenBank/DDBJ databases">
        <authorList>
            <person name="Sun Q."/>
            <person name="Mori K."/>
        </authorList>
    </citation>
    <scope>NUCLEOTIDE SEQUENCE [LARGE SCALE GENOMIC DNA]</scope>
    <source>
        <strain evidence="2 3">CICC 10874</strain>
    </source>
</reference>
<evidence type="ECO:0000313" key="2">
    <source>
        <dbReference type="EMBL" id="MFC0674105.1"/>
    </source>
</evidence>
<dbReference type="InterPro" id="IPR010985">
    <property type="entry name" value="Ribbon_hlx_hlx"/>
</dbReference>
<keyword evidence="3" id="KW-1185">Reference proteome</keyword>
<dbReference type="InterPro" id="IPR013321">
    <property type="entry name" value="Arc_rbn_hlx_hlx"/>
</dbReference>
<protein>
    <submittedName>
        <fullName evidence="2">Ribbon-helix-helix domain-containing protein</fullName>
    </submittedName>
</protein>
<dbReference type="Proteomes" id="UP001589793">
    <property type="component" value="Unassembled WGS sequence"/>
</dbReference>
<gene>
    <name evidence="2" type="ORF">ACFFF6_09075</name>
</gene>
<dbReference type="SUPFAM" id="SSF47598">
    <property type="entry name" value="Ribbon-helix-helix"/>
    <property type="match status" value="1"/>
</dbReference>
<organism evidence="2 3">
    <name type="scientific">Brachybacterium hainanense</name>
    <dbReference type="NCBI Taxonomy" id="1541174"/>
    <lineage>
        <taxon>Bacteria</taxon>
        <taxon>Bacillati</taxon>
        <taxon>Actinomycetota</taxon>
        <taxon>Actinomycetes</taxon>
        <taxon>Micrococcales</taxon>
        <taxon>Dermabacteraceae</taxon>
        <taxon>Brachybacterium</taxon>
    </lineage>
</organism>
<feature type="domain" description="Ribbon-helix-helix protein CopG" evidence="1">
    <location>
        <begin position="7"/>
        <end position="43"/>
    </location>
</feature>
<evidence type="ECO:0000259" key="1">
    <source>
        <dbReference type="Pfam" id="PF01402"/>
    </source>
</evidence>
<dbReference type="Gene3D" id="1.10.1220.10">
    <property type="entry name" value="Met repressor-like"/>
    <property type="match status" value="1"/>
</dbReference>
<name>A0ABV6RAU1_9MICO</name>
<evidence type="ECO:0000313" key="3">
    <source>
        <dbReference type="Proteomes" id="UP001589793"/>
    </source>
</evidence>